<dbReference type="InterPro" id="IPR000796">
    <property type="entry name" value="Asp_trans"/>
</dbReference>
<dbReference type="GO" id="GO:0006520">
    <property type="term" value="P:amino acid metabolic process"/>
    <property type="evidence" value="ECO:0007669"/>
    <property type="project" value="InterPro"/>
</dbReference>
<evidence type="ECO:0000256" key="8">
    <source>
        <dbReference type="RuleBase" id="RU000480"/>
    </source>
</evidence>
<dbReference type="Gene3D" id="3.90.1150.10">
    <property type="entry name" value="Aspartate Aminotransferase, domain 1"/>
    <property type="match status" value="1"/>
</dbReference>
<evidence type="ECO:0000313" key="10">
    <source>
        <dbReference type="EMBL" id="EST43933.1"/>
    </source>
</evidence>
<evidence type="ECO:0000256" key="4">
    <source>
        <dbReference type="ARBA" id="ARBA00022576"/>
    </source>
</evidence>
<dbReference type="OrthoDB" id="6752799at2759"/>
<dbReference type="EMBL" id="KI546130">
    <property type="protein sequence ID" value="EST43933.1"/>
    <property type="molecule type" value="Genomic_DNA"/>
</dbReference>
<feature type="domain" description="Aminotransferase class I/classII large" evidence="9">
    <location>
        <begin position="29"/>
        <end position="401"/>
    </location>
</feature>
<name>V6LHY8_9EUKA</name>
<dbReference type="InterPro" id="IPR015421">
    <property type="entry name" value="PyrdxlP-dep_Trfase_major"/>
</dbReference>
<sequence>MSVFGHIEQTKPDPILNLNKLFAEDPNPKKVSLGVGAYRDEQGKPWILPSVRAAEEIISKDFNKFNKEYPPQPGFAPFIKSAQEFLLGDDHVVLKEKRVATCQSISGSGSLHVGFCFLNRFFGNSDIYLPSVTWPNHYPIFEKAYNSKCYKQYTYLYKDGTLAIDFNSFLSEIKAATNGSIFLLHACAHNPSGIDFTKEQWIATLEVFKQKNHIAFFDVAYQGFATGSFEDDGYSIRLFAAEGVECLIAQSFAKNFGLYGERIGAIHIVHNGDDKESLALQSNLSLIVRETWSVSPIHGAYIVQTIGQSPELKKQFLIDVQTMANRIKDMRSKLYNALIKNGCPGKWDHIMTCIGMFTFTGLTPAQVQYMKEQFSVYLVVSGGRMSMCGLTDANVVYVADAMKAAVENAK</sequence>
<keyword evidence="6" id="KW-0663">Pyridoxal phosphate</keyword>
<comment type="miscellaneous">
    <text evidence="8">In eukaryotes there are cytoplasmic, mitochondrial and chloroplastic isozymes.</text>
</comment>
<dbReference type="InterPro" id="IPR004839">
    <property type="entry name" value="Aminotransferase_I/II_large"/>
</dbReference>
<dbReference type="FunFam" id="3.90.1150.10:FF:000001">
    <property type="entry name" value="Aspartate aminotransferase"/>
    <property type="match status" value="1"/>
</dbReference>
<dbReference type="PANTHER" id="PTHR11879">
    <property type="entry name" value="ASPARTATE AMINOTRANSFERASE"/>
    <property type="match status" value="1"/>
</dbReference>
<dbReference type="PROSITE" id="PS00105">
    <property type="entry name" value="AA_TRANSFER_CLASS_1"/>
    <property type="match status" value="1"/>
</dbReference>
<dbReference type="GO" id="GO:0005739">
    <property type="term" value="C:mitochondrion"/>
    <property type="evidence" value="ECO:0007669"/>
    <property type="project" value="TreeGrafter"/>
</dbReference>
<evidence type="ECO:0000256" key="2">
    <source>
        <dbReference type="ARBA" id="ARBA00007441"/>
    </source>
</evidence>
<accession>V6LHY8</accession>
<evidence type="ECO:0000256" key="7">
    <source>
        <dbReference type="ARBA" id="ARBA00049185"/>
    </source>
</evidence>
<dbReference type="EMBL" id="AUWU02000001">
    <property type="protein sequence ID" value="KAH0577798.1"/>
    <property type="molecule type" value="Genomic_DNA"/>
</dbReference>
<dbReference type="AlphaFoldDB" id="V6LHY8"/>
<dbReference type="PANTHER" id="PTHR11879:SF22">
    <property type="entry name" value="ASPARTATE AMINOTRANSFERASE, MITOCHONDRIAL"/>
    <property type="match status" value="1"/>
</dbReference>
<reference evidence="10 11" key="1">
    <citation type="journal article" date="2014" name="PLoS Genet.">
        <title>The Genome of Spironucleus salmonicida Highlights a Fish Pathogen Adapted to Fluctuating Environments.</title>
        <authorList>
            <person name="Xu F."/>
            <person name="Jerlstrom-Hultqvist J."/>
            <person name="Einarsson E."/>
            <person name="Astvaldsson A."/>
            <person name="Svard S.G."/>
            <person name="Andersson J.O."/>
        </authorList>
    </citation>
    <scope>NUCLEOTIDE SEQUENCE</scope>
    <source>
        <strain evidence="11">ATCC 50377</strain>
    </source>
</reference>
<comment type="cofactor">
    <cofactor evidence="1">
        <name>pyridoxal 5'-phosphate</name>
        <dbReference type="ChEBI" id="CHEBI:597326"/>
    </cofactor>
</comment>
<evidence type="ECO:0000313" key="11">
    <source>
        <dbReference type="EMBL" id="KAH0577798.1"/>
    </source>
</evidence>
<dbReference type="CDD" id="cd00609">
    <property type="entry name" value="AAT_like"/>
    <property type="match status" value="1"/>
</dbReference>
<keyword evidence="5 8" id="KW-0808">Transferase</keyword>
<evidence type="ECO:0000256" key="5">
    <source>
        <dbReference type="ARBA" id="ARBA00022679"/>
    </source>
</evidence>
<comment type="catalytic activity">
    <reaction evidence="7 8">
        <text>L-aspartate + 2-oxoglutarate = oxaloacetate + L-glutamate</text>
        <dbReference type="Rhea" id="RHEA:21824"/>
        <dbReference type="ChEBI" id="CHEBI:16452"/>
        <dbReference type="ChEBI" id="CHEBI:16810"/>
        <dbReference type="ChEBI" id="CHEBI:29985"/>
        <dbReference type="ChEBI" id="CHEBI:29991"/>
        <dbReference type="EC" id="2.6.1.1"/>
    </reaction>
</comment>
<keyword evidence="4 8" id="KW-0032">Aminotransferase</keyword>
<evidence type="ECO:0000256" key="1">
    <source>
        <dbReference type="ARBA" id="ARBA00001933"/>
    </source>
</evidence>
<comment type="similarity">
    <text evidence="2">Belongs to the class-I pyridoxal-phosphate-dependent aminotransferase family.</text>
</comment>
<gene>
    <name evidence="10" type="ORF">SS50377_16236</name>
    <name evidence="11" type="ORF">SS50377_21152</name>
</gene>
<dbReference type="InterPro" id="IPR015424">
    <property type="entry name" value="PyrdxlP-dep_Trfase"/>
</dbReference>
<dbReference type="InterPro" id="IPR004838">
    <property type="entry name" value="NHTrfase_class1_PyrdxlP-BS"/>
</dbReference>
<protein>
    <recommendedName>
        <fullName evidence="8">Aspartate aminotransferase</fullName>
        <ecNumber evidence="8">2.6.1.1</ecNumber>
    </recommendedName>
</protein>
<evidence type="ECO:0000256" key="6">
    <source>
        <dbReference type="ARBA" id="ARBA00022898"/>
    </source>
</evidence>
<dbReference type="Pfam" id="PF00155">
    <property type="entry name" value="Aminotran_1_2"/>
    <property type="match status" value="1"/>
</dbReference>
<evidence type="ECO:0000313" key="12">
    <source>
        <dbReference type="Proteomes" id="UP000018208"/>
    </source>
</evidence>
<dbReference type="InterPro" id="IPR015422">
    <property type="entry name" value="PyrdxlP-dep_Trfase_small"/>
</dbReference>
<dbReference type="PRINTS" id="PR00799">
    <property type="entry name" value="TRANSAMINASE"/>
</dbReference>
<dbReference type="Proteomes" id="UP000018208">
    <property type="component" value="Unassembled WGS sequence"/>
</dbReference>
<dbReference type="Gene3D" id="3.40.640.10">
    <property type="entry name" value="Type I PLP-dependent aspartate aminotransferase-like (Major domain)"/>
    <property type="match status" value="1"/>
</dbReference>
<dbReference type="GO" id="GO:0030170">
    <property type="term" value="F:pyridoxal phosphate binding"/>
    <property type="evidence" value="ECO:0007669"/>
    <property type="project" value="InterPro"/>
</dbReference>
<dbReference type="VEuPathDB" id="GiardiaDB:SS50377_21152"/>
<keyword evidence="12" id="KW-1185">Reference proteome</keyword>
<dbReference type="EC" id="2.6.1.1" evidence="8"/>
<comment type="subunit">
    <text evidence="3 8">Homodimer.</text>
</comment>
<evidence type="ECO:0000256" key="3">
    <source>
        <dbReference type="ARBA" id="ARBA00011738"/>
    </source>
</evidence>
<dbReference type="SUPFAM" id="SSF53383">
    <property type="entry name" value="PLP-dependent transferases"/>
    <property type="match status" value="1"/>
</dbReference>
<evidence type="ECO:0000259" key="9">
    <source>
        <dbReference type="Pfam" id="PF00155"/>
    </source>
</evidence>
<organism evidence="10">
    <name type="scientific">Spironucleus salmonicida</name>
    <dbReference type="NCBI Taxonomy" id="348837"/>
    <lineage>
        <taxon>Eukaryota</taxon>
        <taxon>Metamonada</taxon>
        <taxon>Diplomonadida</taxon>
        <taxon>Hexamitidae</taxon>
        <taxon>Hexamitinae</taxon>
        <taxon>Spironucleus</taxon>
    </lineage>
</organism>
<dbReference type="NCBIfam" id="NF006719">
    <property type="entry name" value="PRK09257.1"/>
    <property type="match status" value="1"/>
</dbReference>
<reference evidence="11" key="2">
    <citation type="submission" date="2020-12" db="EMBL/GenBank/DDBJ databases">
        <title>New Spironucleus salmonicida genome in near-complete chromosomes.</title>
        <authorList>
            <person name="Xu F."/>
            <person name="Kurt Z."/>
            <person name="Jimenez-Gonzalez A."/>
            <person name="Astvaldsson A."/>
            <person name="Andersson J.O."/>
            <person name="Svard S.G."/>
        </authorList>
    </citation>
    <scope>NUCLEOTIDE SEQUENCE</scope>
    <source>
        <strain evidence="11">ATCC 50377</strain>
    </source>
</reference>
<dbReference type="GO" id="GO:0004069">
    <property type="term" value="F:L-aspartate:2-oxoglutarate aminotransferase activity"/>
    <property type="evidence" value="ECO:0007669"/>
    <property type="project" value="UniProtKB-EC"/>
</dbReference>
<proteinExistence type="inferred from homology"/>